<evidence type="ECO:0000256" key="5">
    <source>
        <dbReference type="ARBA" id="ARBA00022725"/>
    </source>
</evidence>
<comment type="caution">
    <text evidence="11">The sequence shown here is derived from an EMBL/GenBank/DDBJ whole genome shotgun (WGS) entry which is preliminary data.</text>
</comment>
<feature type="transmembrane region" description="Helical" evidence="10">
    <location>
        <begin position="6"/>
        <end position="23"/>
    </location>
</feature>
<dbReference type="PANTHER" id="PTHR21137">
    <property type="entry name" value="ODORANT RECEPTOR"/>
    <property type="match status" value="1"/>
</dbReference>
<dbReference type="Pfam" id="PF02949">
    <property type="entry name" value="7tm_6"/>
    <property type="match status" value="1"/>
</dbReference>
<evidence type="ECO:0000313" key="11">
    <source>
        <dbReference type="EMBL" id="KAK9738874.1"/>
    </source>
</evidence>
<keyword evidence="3" id="KW-0716">Sensory transduction</keyword>
<keyword evidence="9" id="KW-0807">Transducer</keyword>
<dbReference type="GO" id="GO:0004984">
    <property type="term" value="F:olfactory receptor activity"/>
    <property type="evidence" value="ECO:0007669"/>
    <property type="project" value="InterPro"/>
</dbReference>
<evidence type="ECO:0000256" key="9">
    <source>
        <dbReference type="ARBA" id="ARBA00023224"/>
    </source>
</evidence>
<dbReference type="PANTHER" id="PTHR21137:SF35">
    <property type="entry name" value="ODORANT RECEPTOR 19A-RELATED"/>
    <property type="match status" value="1"/>
</dbReference>
<keyword evidence="2" id="KW-1003">Cell membrane</keyword>
<sequence>MIELAATTIYIIILVIEFAYWCFPAEEIADQLTTIANAIYMSSWYQEDRIVIKTQFIMMMRAQSQKFMSAGGLMDMNIDAFGSFVSGNAQNFLFLHYLAECIKQIKPV</sequence>
<gene>
    <name evidence="11" type="ORF">QE152_g9455</name>
</gene>
<dbReference type="GO" id="GO:0005886">
    <property type="term" value="C:plasma membrane"/>
    <property type="evidence" value="ECO:0007669"/>
    <property type="project" value="UniProtKB-SubCell"/>
</dbReference>
<evidence type="ECO:0000256" key="4">
    <source>
        <dbReference type="ARBA" id="ARBA00022692"/>
    </source>
</evidence>
<comment type="subcellular location">
    <subcellularLocation>
        <location evidence="1">Cell membrane</location>
        <topology evidence="1">Multi-pass membrane protein</topology>
    </subcellularLocation>
</comment>
<keyword evidence="8 11" id="KW-0675">Receptor</keyword>
<organism evidence="11 12">
    <name type="scientific">Popillia japonica</name>
    <name type="common">Japanese beetle</name>
    <dbReference type="NCBI Taxonomy" id="7064"/>
    <lineage>
        <taxon>Eukaryota</taxon>
        <taxon>Metazoa</taxon>
        <taxon>Ecdysozoa</taxon>
        <taxon>Arthropoda</taxon>
        <taxon>Hexapoda</taxon>
        <taxon>Insecta</taxon>
        <taxon>Pterygota</taxon>
        <taxon>Neoptera</taxon>
        <taxon>Endopterygota</taxon>
        <taxon>Coleoptera</taxon>
        <taxon>Polyphaga</taxon>
        <taxon>Scarabaeiformia</taxon>
        <taxon>Scarabaeidae</taxon>
        <taxon>Rutelinae</taxon>
        <taxon>Popillia</taxon>
    </lineage>
</organism>
<keyword evidence="5" id="KW-0552">Olfaction</keyword>
<keyword evidence="6 10" id="KW-1133">Transmembrane helix</keyword>
<keyword evidence="7 10" id="KW-0472">Membrane</keyword>
<evidence type="ECO:0000256" key="1">
    <source>
        <dbReference type="ARBA" id="ARBA00004651"/>
    </source>
</evidence>
<evidence type="ECO:0000256" key="8">
    <source>
        <dbReference type="ARBA" id="ARBA00023170"/>
    </source>
</evidence>
<evidence type="ECO:0000256" key="7">
    <source>
        <dbReference type="ARBA" id="ARBA00023136"/>
    </source>
</evidence>
<keyword evidence="4 10" id="KW-0812">Transmembrane</keyword>
<evidence type="ECO:0000313" key="12">
    <source>
        <dbReference type="Proteomes" id="UP001458880"/>
    </source>
</evidence>
<dbReference type="InterPro" id="IPR004117">
    <property type="entry name" value="7tm6_olfct_rcpt"/>
</dbReference>
<name>A0AAW1LYF3_POPJA</name>
<dbReference type="GO" id="GO:0005549">
    <property type="term" value="F:odorant binding"/>
    <property type="evidence" value="ECO:0007669"/>
    <property type="project" value="InterPro"/>
</dbReference>
<proteinExistence type="predicted"/>
<evidence type="ECO:0000256" key="10">
    <source>
        <dbReference type="SAM" id="Phobius"/>
    </source>
</evidence>
<accession>A0AAW1LYF3</accession>
<keyword evidence="12" id="KW-1185">Reference proteome</keyword>
<protein>
    <submittedName>
        <fullName evidence="11">7tm Odorant receptor</fullName>
    </submittedName>
</protein>
<dbReference type="EMBL" id="JASPKY010000081">
    <property type="protein sequence ID" value="KAK9738874.1"/>
    <property type="molecule type" value="Genomic_DNA"/>
</dbReference>
<evidence type="ECO:0000256" key="2">
    <source>
        <dbReference type="ARBA" id="ARBA00022475"/>
    </source>
</evidence>
<dbReference type="GO" id="GO:0007165">
    <property type="term" value="P:signal transduction"/>
    <property type="evidence" value="ECO:0007669"/>
    <property type="project" value="UniProtKB-KW"/>
</dbReference>
<evidence type="ECO:0000256" key="6">
    <source>
        <dbReference type="ARBA" id="ARBA00022989"/>
    </source>
</evidence>
<reference evidence="11 12" key="1">
    <citation type="journal article" date="2024" name="BMC Genomics">
        <title>De novo assembly and annotation of Popillia japonica's genome with initial clues to its potential as an invasive pest.</title>
        <authorList>
            <person name="Cucini C."/>
            <person name="Boschi S."/>
            <person name="Funari R."/>
            <person name="Cardaioli E."/>
            <person name="Iannotti N."/>
            <person name="Marturano G."/>
            <person name="Paoli F."/>
            <person name="Bruttini M."/>
            <person name="Carapelli A."/>
            <person name="Frati F."/>
            <person name="Nardi F."/>
        </authorList>
    </citation>
    <scope>NUCLEOTIDE SEQUENCE [LARGE SCALE GENOMIC DNA]</scope>
    <source>
        <strain evidence="11">DMR45628</strain>
    </source>
</reference>
<evidence type="ECO:0000256" key="3">
    <source>
        <dbReference type="ARBA" id="ARBA00022606"/>
    </source>
</evidence>
<dbReference type="Proteomes" id="UP001458880">
    <property type="component" value="Unassembled WGS sequence"/>
</dbReference>
<dbReference type="AlphaFoldDB" id="A0AAW1LYF3"/>